<name>A0A1G2L813_9BACT</name>
<comment type="caution">
    <text evidence="1">The sequence shown here is derived from an EMBL/GenBank/DDBJ whole genome shotgun (WGS) entry which is preliminary data.</text>
</comment>
<protein>
    <submittedName>
        <fullName evidence="1">Uncharacterized protein</fullName>
    </submittedName>
</protein>
<dbReference type="PANTHER" id="PTHR39961:SF1">
    <property type="entry name" value="DUF458 DOMAIN-CONTAINING PROTEIN"/>
    <property type="match status" value="1"/>
</dbReference>
<organism evidence="1 2">
    <name type="scientific">Candidatus Sungbacteria bacterium RIFCSPLOWO2_01_FULL_47_10</name>
    <dbReference type="NCBI Taxonomy" id="1802276"/>
    <lineage>
        <taxon>Bacteria</taxon>
        <taxon>Candidatus Sungiibacteriota</taxon>
    </lineage>
</organism>
<evidence type="ECO:0000313" key="1">
    <source>
        <dbReference type="EMBL" id="OHA06889.1"/>
    </source>
</evidence>
<dbReference type="Pfam" id="PF04308">
    <property type="entry name" value="RNaseH_like"/>
    <property type="match status" value="1"/>
</dbReference>
<dbReference type="AlphaFoldDB" id="A0A1G2L813"/>
<sequence length="157" mass="17558">MMFYSQSKGALALDEVLTEVISFVKKAPERKYKIIIGSDSASSSPVELVTAITVWRVGNGAIHFWKKAEPQSFKTLRDRIYQETINSITLAQEVRSRLRDCLGEEIFWNDQIHIDVGENGPTKELIDTVVGMVKGYGFEAVIKPYSFGASTVADKHT</sequence>
<dbReference type="PANTHER" id="PTHR39961">
    <property type="entry name" value="HYPOTHETICAL CYTOSOLIC PROTEIN"/>
    <property type="match status" value="1"/>
</dbReference>
<proteinExistence type="predicted"/>
<dbReference type="InterPro" id="IPR007405">
    <property type="entry name" value="Phage_KVP40_Orf299"/>
</dbReference>
<evidence type="ECO:0000313" key="2">
    <source>
        <dbReference type="Proteomes" id="UP000177982"/>
    </source>
</evidence>
<dbReference type="EMBL" id="MHQO01000021">
    <property type="protein sequence ID" value="OHA06889.1"/>
    <property type="molecule type" value="Genomic_DNA"/>
</dbReference>
<dbReference type="Proteomes" id="UP000177982">
    <property type="component" value="Unassembled WGS sequence"/>
</dbReference>
<accession>A0A1G2L813</accession>
<gene>
    <name evidence="1" type="ORF">A2934_03340</name>
</gene>
<reference evidence="1 2" key="1">
    <citation type="journal article" date="2016" name="Nat. Commun.">
        <title>Thousands of microbial genomes shed light on interconnected biogeochemical processes in an aquifer system.</title>
        <authorList>
            <person name="Anantharaman K."/>
            <person name="Brown C.T."/>
            <person name="Hug L.A."/>
            <person name="Sharon I."/>
            <person name="Castelle C.J."/>
            <person name="Probst A.J."/>
            <person name="Thomas B.C."/>
            <person name="Singh A."/>
            <person name="Wilkins M.J."/>
            <person name="Karaoz U."/>
            <person name="Brodie E.L."/>
            <person name="Williams K.H."/>
            <person name="Hubbard S.S."/>
            <person name="Banfield J.F."/>
        </authorList>
    </citation>
    <scope>NUCLEOTIDE SEQUENCE [LARGE SCALE GENOMIC DNA]</scope>
</reference>